<dbReference type="SUPFAM" id="SSF116734">
    <property type="entry name" value="DNA methylase specificity domain"/>
    <property type="match status" value="1"/>
</dbReference>
<evidence type="ECO:0000256" key="1">
    <source>
        <dbReference type="ARBA" id="ARBA00010923"/>
    </source>
</evidence>
<evidence type="ECO:0000256" key="2">
    <source>
        <dbReference type="ARBA" id="ARBA00022747"/>
    </source>
</evidence>
<evidence type="ECO:0000256" key="3">
    <source>
        <dbReference type="ARBA" id="ARBA00023125"/>
    </source>
</evidence>
<dbReference type="EMBL" id="JWIZ01000040">
    <property type="protein sequence ID" value="KMK51291.1"/>
    <property type="molecule type" value="Genomic_DNA"/>
</dbReference>
<keyword evidence="5" id="KW-0378">Hydrolase</keyword>
<dbReference type="GO" id="GO:0003677">
    <property type="term" value="F:DNA binding"/>
    <property type="evidence" value="ECO:0007669"/>
    <property type="project" value="UniProtKB-KW"/>
</dbReference>
<dbReference type="PATRIC" id="fig|67855.3.peg.1420"/>
<dbReference type="InterPro" id="IPR051212">
    <property type="entry name" value="Type-I_RE_S_subunit"/>
</dbReference>
<reference evidence="5 6" key="1">
    <citation type="submission" date="2014-12" db="EMBL/GenBank/DDBJ databases">
        <title>Reclassification of Actinobacillus muris as Muribacter muris.</title>
        <authorList>
            <person name="Christensen H."/>
            <person name="Nicklas W."/>
            <person name="Bisgaard M."/>
        </authorList>
    </citation>
    <scope>NUCLEOTIDE SEQUENCE [LARGE SCALE GENOMIC DNA]</scope>
    <source>
        <strain evidence="5 6">Ackerman80-443D</strain>
    </source>
</reference>
<keyword evidence="5" id="KW-0255">Endonuclease</keyword>
<dbReference type="Proteomes" id="UP000036270">
    <property type="component" value="Unassembled WGS sequence"/>
</dbReference>
<accession>A0A0J5P4U1</accession>
<feature type="domain" description="Type I restriction modification DNA specificity" evidence="4">
    <location>
        <begin position="13"/>
        <end position="198"/>
    </location>
</feature>
<keyword evidence="5" id="KW-0540">Nuclease</keyword>
<dbReference type="PANTHER" id="PTHR43140">
    <property type="entry name" value="TYPE-1 RESTRICTION ENZYME ECOKI SPECIFICITY PROTEIN"/>
    <property type="match status" value="1"/>
</dbReference>
<protein>
    <submittedName>
        <fullName evidence="5">Restriction endonuclease subunit S</fullName>
    </submittedName>
</protein>
<dbReference type="GO" id="GO:0009307">
    <property type="term" value="P:DNA restriction-modification system"/>
    <property type="evidence" value="ECO:0007669"/>
    <property type="project" value="UniProtKB-KW"/>
</dbReference>
<organism evidence="5 6">
    <name type="scientific">Muribacter muris</name>
    <dbReference type="NCBI Taxonomy" id="67855"/>
    <lineage>
        <taxon>Bacteria</taxon>
        <taxon>Pseudomonadati</taxon>
        <taxon>Pseudomonadota</taxon>
        <taxon>Gammaproteobacteria</taxon>
        <taxon>Pasteurellales</taxon>
        <taxon>Pasteurellaceae</taxon>
        <taxon>Muribacter</taxon>
    </lineage>
</organism>
<name>A0A0J5P4U1_9PAST</name>
<dbReference type="InterPro" id="IPR000055">
    <property type="entry name" value="Restrct_endonuc_typeI_TRD"/>
</dbReference>
<proteinExistence type="inferred from homology"/>
<dbReference type="AlphaFoldDB" id="A0A0J5P4U1"/>
<gene>
    <name evidence="5" type="ORF">RO21_06955</name>
</gene>
<dbReference type="InterPro" id="IPR044946">
    <property type="entry name" value="Restrct_endonuc_typeI_TRD_sf"/>
</dbReference>
<dbReference type="GO" id="GO:0004519">
    <property type="term" value="F:endonuclease activity"/>
    <property type="evidence" value="ECO:0007669"/>
    <property type="project" value="UniProtKB-KW"/>
</dbReference>
<evidence type="ECO:0000313" key="6">
    <source>
        <dbReference type="Proteomes" id="UP000036270"/>
    </source>
</evidence>
<comment type="caution">
    <text evidence="5">The sequence shown here is derived from an EMBL/GenBank/DDBJ whole genome shotgun (WGS) entry which is preliminary data.</text>
</comment>
<dbReference type="Pfam" id="PF01420">
    <property type="entry name" value="Methylase_S"/>
    <property type="match status" value="1"/>
</dbReference>
<keyword evidence="3" id="KW-0238">DNA-binding</keyword>
<evidence type="ECO:0000313" key="5">
    <source>
        <dbReference type="EMBL" id="KMK51291.1"/>
    </source>
</evidence>
<keyword evidence="2" id="KW-0680">Restriction system</keyword>
<comment type="similarity">
    <text evidence="1">Belongs to the type-I restriction system S methylase family.</text>
</comment>
<sequence>MNEIEKMIETLCPDGVEFRTLDELGYFYSGLTGKTKIHFENGNYKYVTYMNIYKNPALNTNITDTVKIAEGENQNKIEYGDILFTGSSETADECGMSSVVNEKINEDIYLNSFCFGFRLNRVSDFSPDYLKHLFRSRNLRKQISLTASGVTRFNISKKKFSKIVIPVPPLEIQQKIVKVLDIFTELEATLEATLEAELSLRKKQYEYYRNKLLTFDNITDRGVRK</sequence>
<dbReference type="STRING" id="67855.RO21_06955"/>
<keyword evidence="6" id="KW-1185">Reference proteome</keyword>
<evidence type="ECO:0000259" key="4">
    <source>
        <dbReference type="Pfam" id="PF01420"/>
    </source>
</evidence>
<dbReference type="PANTHER" id="PTHR43140:SF1">
    <property type="entry name" value="TYPE I RESTRICTION ENZYME ECOKI SPECIFICITY SUBUNIT"/>
    <property type="match status" value="1"/>
</dbReference>
<dbReference type="Gene3D" id="3.90.220.20">
    <property type="entry name" value="DNA methylase specificity domains"/>
    <property type="match status" value="1"/>
</dbReference>